<dbReference type="AlphaFoldDB" id="A0AAW1N2T1"/>
<name>A0AAW1N2T1_POPJA</name>
<gene>
    <name evidence="1" type="ORF">QE152_g1635</name>
</gene>
<reference evidence="1 2" key="1">
    <citation type="journal article" date="2024" name="BMC Genomics">
        <title>De novo assembly and annotation of Popillia japonica's genome with initial clues to its potential as an invasive pest.</title>
        <authorList>
            <person name="Cucini C."/>
            <person name="Boschi S."/>
            <person name="Funari R."/>
            <person name="Cardaioli E."/>
            <person name="Iannotti N."/>
            <person name="Marturano G."/>
            <person name="Paoli F."/>
            <person name="Bruttini M."/>
            <person name="Carapelli A."/>
            <person name="Frati F."/>
            <person name="Nardi F."/>
        </authorList>
    </citation>
    <scope>NUCLEOTIDE SEQUENCE [LARGE SCALE GENOMIC DNA]</scope>
    <source>
        <strain evidence="1">DMR45628</strain>
    </source>
</reference>
<accession>A0AAW1N2T1</accession>
<organism evidence="1 2">
    <name type="scientific">Popillia japonica</name>
    <name type="common">Japanese beetle</name>
    <dbReference type="NCBI Taxonomy" id="7064"/>
    <lineage>
        <taxon>Eukaryota</taxon>
        <taxon>Metazoa</taxon>
        <taxon>Ecdysozoa</taxon>
        <taxon>Arthropoda</taxon>
        <taxon>Hexapoda</taxon>
        <taxon>Insecta</taxon>
        <taxon>Pterygota</taxon>
        <taxon>Neoptera</taxon>
        <taxon>Endopterygota</taxon>
        <taxon>Coleoptera</taxon>
        <taxon>Polyphaga</taxon>
        <taxon>Scarabaeiformia</taxon>
        <taxon>Scarabaeidae</taxon>
        <taxon>Rutelinae</taxon>
        <taxon>Popillia</taxon>
    </lineage>
</organism>
<evidence type="ECO:0000313" key="2">
    <source>
        <dbReference type="Proteomes" id="UP001458880"/>
    </source>
</evidence>
<comment type="caution">
    <text evidence="1">The sequence shown here is derived from an EMBL/GenBank/DDBJ whole genome shotgun (WGS) entry which is preliminary data.</text>
</comment>
<evidence type="ECO:0000313" key="1">
    <source>
        <dbReference type="EMBL" id="KAK9754240.1"/>
    </source>
</evidence>
<dbReference type="Proteomes" id="UP001458880">
    <property type="component" value="Unassembled WGS sequence"/>
</dbReference>
<sequence>MTDGRAYYGGRRGHPKMCWKAVDGRIPLEGVGGVVHVVGRIDRRLSSGGLARFLRFEKSLEAAGGAGNHFRVVIRGVGVPLRMDTMGWRRQNARIYRGLVSRGGPGRAGSGRGGKWR</sequence>
<keyword evidence="2" id="KW-1185">Reference proteome</keyword>
<proteinExistence type="predicted"/>
<protein>
    <submittedName>
        <fullName evidence="1">Uncharacterized protein</fullName>
    </submittedName>
</protein>
<dbReference type="EMBL" id="JASPKY010000009">
    <property type="protein sequence ID" value="KAK9754240.1"/>
    <property type="molecule type" value="Genomic_DNA"/>
</dbReference>